<dbReference type="GO" id="GO:0005525">
    <property type="term" value="F:GTP binding"/>
    <property type="evidence" value="ECO:0007669"/>
    <property type="project" value="UniProtKB-KW"/>
</dbReference>
<evidence type="ECO:0000256" key="14">
    <source>
        <dbReference type="ARBA" id="ARBA00022989"/>
    </source>
</evidence>
<evidence type="ECO:0000256" key="16">
    <source>
        <dbReference type="ARBA" id="ARBA00023136"/>
    </source>
</evidence>
<dbReference type="GO" id="GO:0015031">
    <property type="term" value="P:protein transport"/>
    <property type="evidence" value="ECO:0007669"/>
    <property type="project" value="UniProtKB-KW"/>
</dbReference>
<dbReference type="GO" id="GO:0016020">
    <property type="term" value="C:membrane"/>
    <property type="evidence" value="ECO:0007669"/>
    <property type="project" value="UniProtKB-SubCell"/>
</dbReference>
<evidence type="ECO:0000256" key="13">
    <source>
        <dbReference type="ARBA" id="ARBA00022927"/>
    </source>
</evidence>
<feature type="domain" description="AIG1-type G" evidence="18">
    <location>
        <begin position="34"/>
        <end position="134"/>
    </location>
</feature>
<dbReference type="InterPro" id="IPR045058">
    <property type="entry name" value="GIMA/IAN/Toc"/>
</dbReference>
<evidence type="ECO:0000256" key="2">
    <source>
        <dbReference type="ARBA" id="ARBA00004167"/>
    </source>
</evidence>
<keyword evidence="16" id="KW-0472">Membrane</keyword>
<reference evidence="19" key="1">
    <citation type="submission" date="2021-02" db="EMBL/GenBank/DDBJ databases">
        <authorList>
            <person name="Nowell W R."/>
        </authorList>
    </citation>
    <scope>NUCLEOTIDE SEQUENCE</scope>
</reference>
<evidence type="ECO:0000256" key="6">
    <source>
        <dbReference type="ARBA" id="ARBA00022640"/>
    </source>
</evidence>
<dbReference type="PANTHER" id="PTHR10903:SF135">
    <property type="entry name" value="TRANSLOCASE OF CHLOROPLAST 120, CHLOROPLASTIC-RELATED"/>
    <property type="match status" value="1"/>
</dbReference>
<evidence type="ECO:0000256" key="5">
    <source>
        <dbReference type="ARBA" id="ARBA00022528"/>
    </source>
</evidence>
<organism evidence="19 20">
    <name type="scientific">Adineta ricciae</name>
    <name type="common">Rotifer</name>
    <dbReference type="NCBI Taxonomy" id="249248"/>
    <lineage>
        <taxon>Eukaryota</taxon>
        <taxon>Metazoa</taxon>
        <taxon>Spiralia</taxon>
        <taxon>Gnathifera</taxon>
        <taxon>Rotifera</taxon>
        <taxon>Eurotatoria</taxon>
        <taxon>Bdelloidea</taxon>
        <taxon>Adinetida</taxon>
        <taxon>Adinetidae</taxon>
        <taxon>Adineta</taxon>
    </lineage>
</organism>
<evidence type="ECO:0000259" key="18">
    <source>
        <dbReference type="Pfam" id="PF04548"/>
    </source>
</evidence>
<protein>
    <recommendedName>
        <fullName evidence="18">AIG1-type G domain-containing protein</fullName>
    </recommendedName>
</protein>
<keyword evidence="8" id="KW-0479">Metal-binding</keyword>
<evidence type="ECO:0000256" key="15">
    <source>
        <dbReference type="ARBA" id="ARBA00023134"/>
    </source>
</evidence>
<dbReference type="SUPFAM" id="SSF52540">
    <property type="entry name" value="P-loop containing nucleoside triphosphate hydrolases"/>
    <property type="match status" value="1"/>
</dbReference>
<evidence type="ECO:0000256" key="12">
    <source>
        <dbReference type="ARBA" id="ARBA00022842"/>
    </source>
</evidence>
<keyword evidence="5" id="KW-0150">Chloroplast</keyword>
<dbReference type="EMBL" id="CAJNOJ010000206">
    <property type="protein sequence ID" value="CAF1289172.1"/>
    <property type="molecule type" value="Genomic_DNA"/>
</dbReference>
<sequence>MKESFRKEHCYTMADARAKHTSNCRVVQTPITYNILLAGETGTGKSAVINMIFDEDRVETSSGAIGCTRDCSSVRGTLKEYPHMNLRMVDTVGLGESLEGEVPNEQAMNIFQNKIDSLYSKDGIHLLLYCIRKGRQLTPTIEHYQTIVHDLLPNEQAMNIFQNKIDSLYSKDGIHLILYCIRKGRQLTPTIEHYQTIVHDLCEKQVPCLLVITRCEGDSPTGRWWKENEVYLRKNLKFDVDDAVAVTAVKTDASLSEYNESRKQLIEAIRQYALKEPWRSKNLKEKLLSLYHSKVHRPSVKRQGTSDPLWKQLQEPMNTQSLTRSIWSWFSSSSRAVSCDEDQNEKN</sequence>
<comment type="subcellular location">
    <subcellularLocation>
        <location evidence="2">Membrane</location>
        <topology evidence="2">Single-pass membrane protein</topology>
    </subcellularLocation>
    <subcellularLocation>
        <location evidence="17">Plastid</location>
        <location evidence="17">Chloroplast outer membrane</location>
    </subcellularLocation>
</comment>
<evidence type="ECO:0000256" key="4">
    <source>
        <dbReference type="ARBA" id="ARBA00022448"/>
    </source>
</evidence>
<evidence type="ECO:0000256" key="1">
    <source>
        <dbReference type="ARBA" id="ARBA00001946"/>
    </source>
</evidence>
<evidence type="ECO:0000256" key="17">
    <source>
        <dbReference type="ARBA" id="ARBA00024013"/>
    </source>
</evidence>
<proteinExistence type="inferred from homology"/>
<dbReference type="InterPro" id="IPR027417">
    <property type="entry name" value="P-loop_NTPase"/>
</dbReference>
<keyword evidence="7" id="KW-0812">Transmembrane</keyword>
<comment type="similarity">
    <text evidence="3">Belongs to the TRAFAC class TrmE-Era-EngA-EngB-Septin-like GTPase superfamily. AIG1/Toc34/Toc159-like paraseptin GTPase family. IAN subfamily.</text>
</comment>
<dbReference type="AlphaFoldDB" id="A0A815CSS1"/>
<keyword evidence="14" id="KW-1133">Transmembrane helix</keyword>
<dbReference type="GO" id="GO:0046872">
    <property type="term" value="F:metal ion binding"/>
    <property type="evidence" value="ECO:0007669"/>
    <property type="project" value="UniProtKB-KW"/>
</dbReference>
<evidence type="ECO:0000256" key="3">
    <source>
        <dbReference type="ARBA" id="ARBA00008535"/>
    </source>
</evidence>
<keyword evidence="4" id="KW-0813">Transport</keyword>
<dbReference type="GO" id="GO:0016787">
    <property type="term" value="F:hydrolase activity"/>
    <property type="evidence" value="ECO:0007669"/>
    <property type="project" value="UniProtKB-KW"/>
</dbReference>
<dbReference type="PROSITE" id="PS00675">
    <property type="entry name" value="SIGMA54_INTERACT_1"/>
    <property type="match status" value="1"/>
</dbReference>
<comment type="caution">
    <text evidence="19">The sequence shown here is derived from an EMBL/GenBank/DDBJ whole genome shotgun (WGS) entry which is preliminary data.</text>
</comment>
<keyword evidence="13" id="KW-0653">Protein transport</keyword>
<dbReference type="OrthoDB" id="188276at2759"/>
<keyword evidence="10" id="KW-0378">Hydrolase</keyword>
<dbReference type="Proteomes" id="UP000663852">
    <property type="component" value="Unassembled WGS sequence"/>
</dbReference>
<evidence type="ECO:0000256" key="7">
    <source>
        <dbReference type="ARBA" id="ARBA00022692"/>
    </source>
</evidence>
<evidence type="ECO:0000256" key="10">
    <source>
        <dbReference type="ARBA" id="ARBA00022801"/>
    </source>
</evidence>
<dbReference type="InterPro" id="IPR025662">
    <property type="entry name" value="Sigma_54_int_dom_ATP-bd_1"/>
</dbReference>
<evidence type="ECO:0000256" key="11">
    <source>
        <dbReference type="ARBA" id="ARBA00022805"/>
    </source>
</evidence>
<keyword evidence="11" id="KW-1002">Plastid outer membrane</keyword>
<keyword evidence="6" id="KW-0934">Plastid</keyword>
<evidence type="ECO:0000256" key="8">
    <source>
        <dbReference type="ARBA" id="ARBA00022723"/>
    </source>
</evidence>
<comment type="cofactor">
    <cofactor evidence="1">
        <name>Mg(2+)</name>
        <dbReference type="ChEBI" id="CHEBI:18420"/>
    </cofactor>
</comment>
<keyword evidence="15" id="KW-0342">GTP-binding</keyword>
<keyword evidence="12" id="KW-0460">Magnesium</keyword>
<keyword evidence="9" id="KW-0547">Nucleotide-binding</keyword>
<name>A0A815CSS1_ADIRI</name>
<dbReference type="Gene3D" id="3.40.50.300">
    <property type="entry name" value="P-loop containing nucleotide triphosphate hydrolases"/>
    <property type="match status" value="1"/>
</dbReference>
<dbReference type="Pfam" id="PF04548">
    <property type="entry name" value="AIG1"/>
    <property type="match status" value="1"/>
</dbReference>
<evidence type="ECO:0000256" key="9">
    <source>
        <dbReference type="ARBA" id="ARBA00022741"/>
    </source>
</evidence>
<evidence type="ECO:0000313" key="20">
    <source>
        <dbReference type="Proteomes" id="UP000663852"/>
    </source>
</evidence>
<dbReference type="PANTHER" id="PTHR10903">
    <property type="entry name" value="GTPASE, IMAP FAMILY MEMBER-RELATED"/>
    <property type="match status" value="1"/>
</dbReference>
<evidence type="ECO:0000313" key="19">
    <source>
        <dbReference type="EMBL" id="CAF1289172.1"/>
    </source>
</evidence>
<accession>A0A815CSS1</accession>
<dbReference type="InterPro" id="IPR006703">
    <property type="entry name" value="G_AIG1"/>
</dbReference>
<gene>
    <name evidence="19" type="ORF">EDS130_LOCUS29991</name>
</gene>